<gene>
    <name evidence="2" type="ORF">SYNPS1DRAFT_3762</name>
</gene>
<feature type="non-terminal residue" evidence="2">
    <location>
        <position position="1"/>
    </location>
</feature>
<proteinExistence type="predicted"/>
<feature type="domain" description="NADAR" evidence="1">
    <location>
        <begin position="1"/>
        <end position="130"/>
    </location>
</feature>
<reference evidence="3" key="1">
    <citation type="journal article" date="2018" name="Nat. Microbiol.">
        <title>Leveraging single-cell genomics to expand the fungal tree of life.</title>
        <authorList>
            <person name="Ahrendt S.R."/>
            <person name="Quandt C.A."/>
            <person name="Ciobanu D."/>
            <person name="Clum A."/>
            <person name="Salamov A."/>
            <person name="Andreopoulos B."/>
            <person name="Cheng J.F."/>
            <person name="Woyke T."/>
            <person name="Pelin A."/>
            <person name="Henrissat B."/>
            <person name="Reynolds N.K."/>
            <person name="Benny G.L."/>
            <person name="Smith M.E."/>
            <person name="James T.Y."/>
            <person name="Grigoriev I.V."/>
        </authorList>
    </citation>
    <scope>NUCLEOTIDE SEQUENCE [LARGE SCALE GENOMIC DNA]</scope>
    <source>
        <strain evidence="3">Benny S71-1</strain>
    </source>
</reference>
<dbReference type="CDD" id="cd15457">
    <property type="entry name" value="NADAR"/>
    <property type="match status" value="1"/>
</dbReference>
<evidence type="ECO:0000259" key="1">
    <source>
        <dbReference type="Pfam" id="PF08719"/>
    </source>
</evidence>
<organism evidence="2 3">
    <name type="scientific">Syncephalis pseudoplumigaleata</name>
    <dbReference type="NCBI Taxonomy" id="1712513"/>
    <lineage>
        <taxon>Eukaryota</taxon>
        <taxon>Fungi</taxon>
        <taxon>Fungi incertae sedis</taxon>
        <taxon>Zoopagomycota</taxon>
        <taxon>Zoopagomycotina</taxon>
        <taxon>Zoopagomycetes</taxon>
        <taxon>Zoopagales</taxon>
        <taxon>Piptocephalidaceae</taxon>
        <taxon>Syncephalis</taxon>
    </lineage>
</organism>
<dbReference type="Proteomes" id="UP000278143">
    <property type="component" value="Unassembled WGS sequence"/>
</dbReference>
<dbReference type="InterPro" id="IPR037238">
    <property type="entry name" value="YbiA-like_sf"/>
</dbReference>
<dbReference type="EMBL" id="KZ990184">
    <property type="protein sequence ID" value="RKP24507.1"/>
    <property type="molecule type" value="Genomic_DNA"/>
</dbReference>
<feature type="non-terminal residue" evidence="2">
    <location>
        <position position="130"/>
    </location>
</feature>
<dbReference type="Pfam" id="PF08719">
    <property type="entry name" value="NADAR"/>
    <property type="match status" value="1"/>
</dbReference>
<evidence type="ECO:0000313" key="2">
    <source>
        <dbReference type="EMBL" id="RKP24507.1"/>
    </source>
</evidence>
<name>A0A4P9YWT7_9FUNG</name>
<evidence type="ECO:0000313" key="3">
    <source>
        <dbReference type="Proteomes" id="UP000278143"/>
    </source>
</evidence>
<dbReference type="Gene3D" id="1.10.357.40">
    <property type="entry name" value="YbiA-like"/>
    <property type="match status" value="1"/>
</dbReference>
<dbReference type="AlphaFoldDB" id="A0A4P9YWT7"/>
<sequence>PHYEFANFYEAPIRIDGVQWRTTEHYFQAQKFAHHPKLCNEIRLAGTARAAFAMARRYDRHKRTDWEQCKEDIMYTALQAKFQQHAWLDRKLYATGHKLLVEHTRNDRYWGDGGDGSGKNRLGVLLMKVR</sequence>
<dbReference type="NCBIfam" id="TIGR02464">
    <property type="entry name" value="ribofla_fusion"/>
    <property type="match status" value="1"/>
</dbReference>
<dbReference type="SUPFAM" id="SSF143990">
    <property type="entry name" value="YbiA-like"/>
    <property type="match status" value="1"/>
</dbReference>
<dbReference type="InterPro" id="IPR012816">
    <property type="entry name" value="NADAR"/>
</dbReference>
<protein>
    <recommendedName>
        <fullName evidence="1">NADAR domain-containing protein</fullName>
    </recommendedName>
</protein>
<accession>A0A4P9YWT7</accession>
<dbReference type="OrthoDB" id="206452at2759"/>
<keyword evidence="3" id="KW-1185">Reference proteome</keyword>